<dbReference type="Pfam" id="PF00092">
    <property type="entry name" value="VWA"/>
    <property type="match status" value="1"/>
</dbReference>
<dbReference type="CDD" id="cd00198">
    <property type="entry name" value="vWFA"/>
    <property type="match status" value="1"/>
</dbReference>
<keyword evidence="2" id="KW-0812">Transmembrane</keyword>
<dbReference type="PROSITE" id="PS50234">
    <property type="entry name" value="VWFA"/>
    <property type="match status" value="1"/>
</dbReference>
<feature type="region of interest" description="Disordered" evidence="1">
    <location>
        <begin position="900"/>
        <end position="966"/>
    </location>
</feature>
<dbReference type="Pfam" id="PF13519">
    <property type="entry name" value="VWA_2"/>
    <property type="match status" value="1"/>
</dbReference>
<evidence type="ECO:0000313" key="4">
    <source>
        <dbReference type="EMBL" id="ALS25265.1"/>
    </source>
</evidence>
<reference evidence="4 5" key="2">
    <citation type="journal article" date="2016" name="Genome Announc.">
        <title>Complete Genome Sequences of Two Interactive Moderate Thermophiles, Paenibacillus napthalenovorans 32O-Y and Paenibacillus sp. 32O-W.</title>
        <authorList>
            <person name="Butler R.R.III."/>
            <person name="Wang J."/>
            <person name="Stark B.C."/>
            <person name="Pombert J.F."/>
        </authorList>
    </citation>
    <scope>NUCLEOTIDE SEQUENCE [LARGE SCALE GENOMIC DNA]</scope>
    <source>
        <strain evidence="4 5">32O-Y</strain>
    </source>
</reference>
<dbReference type="InterPro" id="IPR010768">
    <property type="entry name" value="GATase1-like"/>
</dbReference>
<reference evidence="5" key="1">
    <citation type="submission" date="2015-12" db="EMBL/GenBank/DDBJ databases">
        <title>Complete genome sequences of two moderately thermophilic Paenibacillus species.</title>
        <authorList>
            <person name="Butler R.III."/>
            <person name="Wang J."/>
            <person name="Stark B.C."/>
            <person name="Pombert J.-F."/>
        </authorList>
    </citation>
    <scope>NUCLEOTIDE SEQUENCE [LARGE SCALE GENOMIC DNA]</scope>
    <source>
        <strain evidence="5">32O-Y</strain>
    </source>
</reference>
<evidence type="ECO:0000313" key="5">
    <source>
        <dbReference type="Proteomes" id="UP000061660"/>
    </source>
</evidence>
<dbReference type="InterPro" id="IPR029062">
    <property type="entry name" value="Class_I_gatase-like"/>
</dbReference>
<dbReference type="Proteomes" id="UP000061660">
    <property type="component" value="Chromosome"/>
</dbReference>
<dbReference type="OrthoDB" id="9781333at2"/>
<dbReference type="PANTHER" id="PTHR37947:SF2">
    <property type="entry name" value="VON WILLEBRAND FACTOR TYPE A"/>
    <property type="match status" value="1"/>
</dbReference>
<proteinExistence type="predicted"/>
<dbReference type="SMART" id="SM00327">
    <property type="entry name" value="VWA"/>
    <property type="match status" value="2"/>
</dbReference>
<dbReference type="PATRIC" id="fig|162209.4.peg.5287"/>
<dbReference type="Gene3D" id="3.40.50.410">
    <property type="entry name" value="von Willebrand factor, type A domain"/>
    <property type="match status" value="1"/>
</dbReference>
<sequence>MGIQFREPWFLLLLIPLAGFAVWAWRSKLRMEDNRKRLAVGLRTLILLLLLTALAGMQWFVTLERQAVFYIVDRSDSMPAGSQSYEQWLKTSAEARKDQDLIGVISAGGNAVVERSLSLQALRQFSFSGEVNRQFSNMAQGMQLAAGLMPEDAAPRIVLITDGQENVGDLLRQGQLLKNKGVAVDVLPIPAPARKDVAIENVKLPENLYQAEKYALEIQLSSTFAATGELRVYEDNRELTRQTVSVERGDNRFALQGLAKEPGFHRYRAEIYFEGDEQAVNNAGYAFSRVSGPPKVLIVEGTPGSSGNLESVMASGLIGYETIAPEMLPLEIADYTGYDSMILNNVSATRMSGMQMEMIEKAVKDHGIGLVMTGGEDSYGMGGYFKTPIERALPVSMELEGKREIPSLGLILVIDRSGSMDGDKLELAKEAAMRTVELMREKDSVGVVAFDSTPWWVVEPQKLTDKKKVLSQIQSIQPAGGTEIYTAVQDAYQQLLKVDAQRKHIILLTDGQSSTNQSYDQLTANMVQNNMTLSSVAVGDGADVALLEALAKQAKGRFYFTNDQSTIPAIFSREAVIMARTYIVDQPFVPAVGQPGDWGTLFGRGVPQINAYVATTAKQTAEVALTSPEPDPLLARWQYGSGRTVAWTSDVTGKWSRDWVAWDAFAQTFTQIVKWTFPQFQDMPLELTTRLNGNEMKLGIKSQDAEFKGGLRASVTDEALQTKTLQVTPTAPGEYEAGMDISKPGVFLTRIDLLDESDPDRTLGSFTTGFVLPYSPEYRIGSGDPTAKLKQLADMTGGRMLSMERPEEVFQGDVAAKKQLHDLTRWLLTLAVLLWVLDIAVRRLSLPWGRLAALPGALLRRGRGTAAPKAPDAEAAMERLRERKRNVGAFYRGADAIQDAADRSRDSSSLLERGTEAAPAEVPQQTSTEQRSKPGTTVSKPAVSETTDKSAETMNRLLAAKNRRRR</sequence>
<dbReference type="EMBL" id="CP013652">
    <property type="protein sequence ID" value="ALS25265.1"/>
    <property type="molecule type" value="Genomic_DNA"/>
</dbReference>
<name>A0A0U2UTJ9_9BACL</name>
<dbReference type="RefSeq" id="WP_062410663.1">
    <property type="nucleotide sequence ID" value="NZ_CP013652.1"/>
</dbReference>
<keyword evidence="5" id="KW-1185">Reference proteome</keyword>
<accession>A0A0U2UTJ9</accession>
<feature type="transmembrane region" description="Helical" evidence="2">
    <location>
        <begin position="6"/>
        <end position="26"/>
    </location>
</feature>
<feature type="transmembrane region" description="Helical" evidence="2">
    <location>
        <begin position="38"/>
        <end position="61"/>
    </location>
</feature>
<dbReference type="InterPro" id="IPR036465">
    <property type="entry name" value="vWFA_dom_sf"/>
</dbReference>
<keyword evidence="2" id="KW-1133">Transmembrane helix</keyword>
<organism evidence="4 5">
    <name type="scientific">Paenibacillus naphthalenovorans</name>
    <dbReference type="NCBI Taxonomy" id="162209"/>
    <lineage>
        <taxon>Bacteria</taxon>
        <taxon>Bacillati</taxon>
        <taxon>Bacillota</taxon>
        <taxon>Bacilli</taxon>
        <taxon>Bacillales</taxon>
        <taxon>Paenibacillaceae</taxon>
        <taxon>Paenibacillus</taxon>
    </lineage>
</organism>
<gene>
    <name evidence="4" type="ORF">IJ22_50030</name>
</gene>
<feature type="domain" description="VWFA" evidence="3">
    <location>
        <begin position="409"/>
        <end position="574"/>
    </location>
</feature>
<dbReference type="KEGG" id="pnp:IJ22_50030"/>
<dbReference type="SUPFAM" id="SSF53300">
    <property type="entry name" value="vWA-like"/>
    <property type="match status" value="2"/>
</dbReference>
<dbReference type="PANTHER" id="PTHR37947">
    <property type="entry name" value="BLL2462 PROTEIN"/>
    <property type="match status" value="1"/>
</dbReference>
<dbReference type="Pfam" id="PF07090">
    <property type="entry name" value="GATase1_like"/>
    <property type="match status" value="1"/>
</dbReference>
<keyword evidence="2" id="KW-0472">Membrane</keyword>
<evidence type="ECO:0000259" key="3">
    <source>
        <dbReference type="PROSITE" id="PS50234"/>
    </source>
</evidence>
<feature type="compositionally biased region" description="Polar residues" evidence="1">
    <location>
        <begin position="923"/>
        <end position="939"/>
    </location>
</feature>
<dbReference type="STRING" id="162209.IJ22_50030"/>
<dbReference type="AlphaFoldDB" id="A0A0U2UTJ9"/>
<dbReference type="SUPFAM" id="SSF52317">
    <property type="entry name" value="Class I glutamine amidotransferase-like"/>
    <property type="match status" value="1"/>
</dbReference>
<protein>
    <submittedName>
        <fullName evidence="4">VWFA domain-containing protein</fullName>
    </submittedName>
</protein>
<dbReference type="Gene3D" id="3.40.50.880">
    <property type="match status" value="2"/>
</dbReference>
<evidence type="ECO:0000256" key="2">
    <source>
        <dbReference type="SAM" id="Phobius"/>
    </source>
</evidence>
<dbReference type="InterPro" id="IPR002035">
    <property type="entry name" value="VWF_A"/>
</dbReference>
<evidence type="ECO:0000256" key="1">
    <source>
        <dbReference type="SAM" id="MobiDB-lite"/>
    </source>
</evidence>